<dbReference type="EMBL" id="NEVM01000001">
    <property type="protein sequence ID" value="OZI37405.1"/>
    <property type="molecule type" value="Genomic_DNA"/>
</dbReference>
<name>A0A261SJQ8_9BORD</name>
<feature type="domain" description="Glycosyl transferase family 1" evidence="1">
    <location>
        <begin position="167"/>
        <end position="361"/>
    </location>
</feature>
<dbReference type="GO" id="GO:0016757">
    <property type="term" value="F:glycosyltransferase activity"/>
    <property type="evidence" value="ECO:0007669"/>
    <property type="project" value="InterPro"/>
</dbReference>
<dbReference type="Pfam" id="PF00534">
    <property type="entry name" value="Glycos_transf_1"/>
    <property type="match status" value="1"/>
</dbReference>
<dbReference type="PANTHER" id="PTHR46656">
    <property type="entry name" value="PUTATIVE-RELATED"/>
    <property type="match status" value="1"/>
</dbReference>
<dbReference type="Proteomes" id="UP000216020">
    <property type="component" value="Unassembled WGS sequence"/>
</dbReference>
<dbReference type="SUPFAM" id="SSF53756">
    <property type="entry name" value="UDP-Glycosyltransferase/glycogen phosphorylase"/>
    <property type="match status" value="1"/>
</dbReference>
<sequence length="387" mass="42385">MRNIFLNWQMNNTFGWGILGFNLFSQFVKVPDVRPLMGVAIDDLDLVMVDPLRRGAILSAMMESNQFLATMKRDSGGMARIKGTVIDSLGDDVRGNDVHGQSNIGRIVYADTRLPDAKQALSRYDALLCGSAWNAQCLRAATGREVKVILEGVDTSLFCPGTRSGVLDPGKFYIFTGGKIEARKGQDLTLMAFRAFSARHPDAVLVTSWQSPWPQWAAGFKGRLEHGVKLSGNGTVDVKAWARDNGVDPNKVIDLGHIPNQMMPTVLRDIDVCLQPSRAEPCTSLPVKEAMACGAPVIAAANTGMLDILTSENSIALKHQAPVPGAGTEGWGESSVDEIVEALEWVYRNRAKARLLGRRAAQWIVDERRTWQAHADDLLGWIQATFP</sequence>
<proteinExistence type="predicted"/>
<protein>
    <recommendedName>
        <fullName evidence="1">Glycosyl transferase family 1 domain-containing protein</fullName>
    </recommendedName>
</protein>
<evidence type="ECO:0000259" key="1">
    <source>
        <dbReference type="Pfam" id="PF00534"/>
    </source>
</evidence>
<keyword evidence="3" id="KW-1185">Reference proteome</keyword>
<dbReference type="AlphaFoldDB" id="A0A261SJQ8"/>
<dbReference type="InterPro" id="IPR001296">
    <property type="entry name" value="Glyco_trans_1"/>
</dbReference>
<comment type="caution">
    <text evidence="2">The sequence shown here is derived from an EMBL/GenBank/DDBJ whole genome shotgun (WGS) entry which is preliminary data.</text>
</comment>
<dbReference type="Gene3D" id="3.40.50.2000">
    <property type="entry name" value="Glycogen Phosphorylase B"/>
    <property type="match status" value="1"/>
</dbReference>
<evidence type="ECO:0000313" key="2">
    <source>
        <dbReference type="EMBL" id="OZI37405.1"/>
    </source>
</evidence>
<reference evidence="3" key="1">
    <citation type="submission" date="2017-05" db="EMBL/GenBank/DDBJ databases">
        <title>Complete and WGS of Bordetella genogroups.</title>
        <authorList>
            <person name="Spilker T."/>
            <person name="Lipuma J."/>
        </authorList>
    </citation>
    <scope>NUCLEOTIDE SEQUENCE [LARGE SCALE GENOMIC DNA]</scope>
    <source>
        <strain evidence="3">AU16122</strain>
    </source>
</reference>
<organism evidence="2 3">
    <name type="scientific">Bordetella genomosp. 10</name>
    <dbReference type="NCBI Taxonomy" id="1416804"/>
    <lineage>
        <taxon>Bacteria</taxon>
        <taxon>Pseudomonadati</taxon>
        <taxon>Pseudomonadota</taxon>
        <taxon>Betaproteobacteria</taxon>
        <taxon>Burkholderiales</taxon>
        <taxon>Alcaligenaceae</taxon>
        <taxon>Bordetella</taxon>
    </lineage>
</organism>
<dbReference type="CDD" id="cd03801">
    <property type="entry name" value="GT4_PimA-like"/>
    <property type="match status" value="1"/>
</dbReference>
<dbReference type="OrthoDB" id="9816564at2"/>
<evidence type="ECO:0000313" key="3">
    <source>
        <dbReference type="Proteomes" id="UP000216020"/>
    </source>
</evidence>
<accession>A0A261SJQ8</accession>
<gene>
    <name evidence="2" type="ORF">CAL29_03040</name>
</gene>
<dbReference type="RefSeq" id="WP_094851511.1">
    <property type="nucleotide sequence ID" value="NZ_NEVM01000001.1"/>
</dbReference>
<dbReference type="PANTHER" id="PTHR46656:SF3">
    <property type="entry name" value="PUTATIVE-RELATED"/>
    <property type="match status" value="1"/>
</dbReference>